<dbReference type="PANTHER" id="PTHR32308:SF10">
    <property type="entry name" value="CITRATE LYASE SUBUNIT BETA"/>
    <property type="match status" value="1"/>
</dbReference>
<dbReference type="Pfam" id="PF03328">
    <property type="entry name" value="HpcH_HpaI"/>
    <property type="match status" value="1"/>
</dbReference>
<evidence type="ECO:0000256" key="4">
    <source>
        <dbReference type="ARBA" id="ARBA00022842"/>
    </source>
</evidence>
<feature type="binding site" evidence="6">
    <location>
        <position position="145"/>
    </location>
    <ligand>
        <name>Mg(2+)</name>
        <dbReference type="ChEBI" id="CHEBI:18420"/>
    </ligand>
</feature>
<feature type="domain" description="HpcH/HpaI aldolase/citrate lyase" evidence="7">
    <location>
        <begin position="11"/>
        <end position="212"/>
    </location>
</feature>
<dbReference type="InterPro" id="IPR011206">
    <property type="entry name" value="Citrate_lyase_beta/mcl1/mcl2"/>
</dbReference>
<feature type="binding site" evidence="5">
    <location>
        <position position="121"/>
    </location>
    <ligand>
        <name>substrate</name>
    </ligand>
</feature>
<keyword evidence="4 6" id="KW-0460">Magnesium</keyword>
<feature type="binding site" evidence="5">
    <location>
        <position position="70"/>
    </location>
    <ligand>
        <name>substrate</name>
    </ligand>
</feature>
<keyword evidence="9" id="KW-1185">Reference proteome</keyword>
<dbReference type="GO" id="GO:0000287">
    <property type="term" value="F:magnesium ion binding"/>
    <property type="evidence" value="ECO:0007669"/>
    <property type="project" value="TreeGrafter"/>
</dbReference>
<evidence type="ECO:0000256" key="1">
    <source>
        <dbReference type="ARBA" id="ARBA00001946"/>
    </source>
</evidence>
<dbReference type="EC" id="4.1.3.34" evidence="8"/>
<gene>
    <name evidence="8" type="ORF">GGR05_002685</name>
</gene>
<comment type="similarity">
    <text evidence="2">Belongs to the HpcH/HpaI aldolase family.</text>
</comment>
<dbReference type="RefSeq" id="WP_090962800.1">
    <property type="nucleotide sequence ID" value="NZ_FOOA01000007.1"/>
</dbReference>
<name>A0A7W6BR45_9HYPH</name>
<evidence type="ECO:0000256" key="3">
    <source>
        <dbReference type="ARBA" id="ARBA00022723"/>
    </source>
</evidence>
<accession>A0A7W6BR45</accession>
<dbReference type="OrthoDB" id="9800547at2"/>
<dbReference type="Proteomes" id="UP000531216">
    <property type="component" value="Unassembled WGS sequence"/>
</dbReference>
<evidence type="ECO:0000313" key="8">
    <source>
        <dbReference type="EMBL" id="MBB3936531.1"/>
    </source>
</evidence>
<dbReference type="GO" id="GO:0008816">
    <property type="term" value="F:citryl-CoA lyase activity"/>
    <property type="evidence" value="ECO:0007669"/>
    <property type="project" value="UniProtKB-EC"/>
</dbReference>
<evidence type="ECO:0000259" key="7">
    <source>
        <dbReference type="Pfam" id="PF03328"/>
    </source>
</evidence>
<dbReference type="PANTHER" id="PTHR32308">
    <property type="entry name" value="LYASE BETA SUBUNIT, PUTATIVE (AFU_ORTHOLOGUE AFUA_4G13030)-RELATED"/>
    <property type="match status" value="1"/>
</dbReference>
<reference evidence="8 9" key="1">
    <citation type="submission" date="2020-08" db="EMBL/GenBank/DDBJ databases">
        <title>Genomic Encyclopedia of Type Strains, Phase IV (KMG-IV): sequencing the most valuable type-strain genomes for metagenomic binning, comparative biology and taxonomic classification.</title>
        <authorList>
            <person name="Goeker M."/>
        </authorList>
    </citation>
    <scope>NUCLEOTIDE SEQUENCE [LARGE SCALE GENOMIC DNA]</scope>
    <source>
        <strain evidence="8 9">DSM 25024</strain>
    </source>
</reference>
<evidence type="ECO:0000256" key="6">
    <source>
        <dbReference type="PIRSR" id="PIRSR015582-2"/>
    </source>
</evidence>
<proteinExistence type="inferred from homology"/>
<protein>
    <submittedName>
        <fullName evidence="8">Citrate lyase subunit beta/citryl-CoA lyase</fullName>
        <ecNumber evidence="8">4.1.3.34</ecNumber>
    </submittedName>
</protein>
<dbReference type="Gene3D" id="3.20.20.60">
    <property type="entry name" value="Phosphoenolpyruvate-binding domains"/>
    <property type="match status" value="1"/>
</dbReference>
<dbReference type="InterPro" id="IPR005000">
    <property type="entry name" value="Aldolase/citrate-lyase_domain"/>
</dbReference>
<evidence type="ECO:0000313" key="9">
    <source>
        <dbReference type="Proteomes" id="UP000531216"/>
    </source>
</evidence>
<comment type="caution">
    <text evidence="8">The sequence shown here is derived from an EMBL/GenBank/DDBJ whole genome shotgun (WGS) entry which is preliminary data.</text>
</comment>
<dbReference type="GO" id="GO:0006107">
    <property type="term" value="P:oxaloacetate metabolic process"/>
    <property type="evidence" value="ECO:0007669"/>
    <property type="project" value="TreeGrafter"/>
</dbReference>
<evidence type="ECO:0000256" key="5">
    <source>
        <dbReference type="PIRSR" id="PIRSR015582-1"/>
    </source>
</evidence>
<keyword evidence="8" id="KW-0456">Lyase</keyword>
<dbReference type="EMBL" id="JACIDO010000005">
    <property type="protein sequence ID" value="MBB3936531.1"/>
    <property type="molecule type" value="Genomic_DNA"/>
</dbReference>
<keyword evidence="3 6" id="KW-0479">Metal-binding</keyword>
<dbReference type="InterPro" id="IPR040442">
    <property type="entry name" value="Pyrv_kinase-like_dom_sf"/>
</dbReference>
<dbReference type="SUPFAM" id="SSF51621">
    <property type="entry name" value="Phosphoenolpyruvate/pyruvate domain"/>
    <property type="match status" value="1"/>
</dbReference>
<organism evidence="8 9">
    <name type="scientific">Aureimonas phyllosphaerae</name>
    <dbReference type="NCBI Taxonomy" id="1166078"/>
    <lineage>
        <taxon>Bacteria</taxon>
        <taxon>Pseudomonadati</taxon>
        <taxon>Pseudomonadota</taxon>
        <taxon>Alphaproteobacteria</taxon>
        <taxon>Hyphomicrobiales</taxon>
        <taxon>Aurantimonadaceae</taxon>
        <taxon>Aureimonas</taxon>
    </lineage>
</organism>
<dbReference type="InterPro" id="IPR015813">
    <property type="entry name" value="Pyrv/PenolPyrv_kinase-like_dom"/>
</dbReference>
<dbReference type="AlphaFoldDB" id="A0A7W6BR45"/>
<sequence length="275" mass="27989">MPSTISDAALFLFVPGDRPERFAKAFSAGADAVILDLEDAVASDAKARAREAIEAAKPKIADAPCAVLLRINAVADAGHAADVALARRLPIAGIMLAKAERAGDVERVAEASGKPVVALVESALGLGELREIAGVAARLAFGTFDYAADLGCRPTREALAAARHEFVLASRLKARPGPIDGVTAATRDEALIEADAAYAAELGFSAKLLIHPAQVPPAARGFAPDAEAVAWAARVLDAGQGGGAVSLDGELVDAPVILRAQAILAAAARAGRGGR</sequence>
<evidence type="ECO:0000256" key="2">
    <source>
        <dbReference type="ARBA" id="ARBA00005568"/>
    </source>
</evidence>
<dbReference type="PIRSF" id="PIRSF015582">
    <property type="entry name" value="Cit_lyase_B"/>
    <property type="match status" value="1"/>
</dbReference>
<feature type="binding site" evidence="6">
    <location>
        <position position="121"/>
    </location>
    <ligand>
        <name>Mg(2+)</name>
        <dbReference type="ChEBI" id="CHEBI:18420"/>
    </ligand>
</feature>
<comment type="cofactor">
    <cofactor evidence="1">
        <name>Mg(2+)</name>
        <dbReference type="ChEBI" id="CHEBI:18420"/>
    </cofactor>
</comment>